<dbReference type="InterPro" id="IPR000064">
    <property type="entry name" value="NLP_P60_dom"/>
</dbReference>
<dbReference type="Pfam" id="PF00877">
    <property type="entry name" value="NLPC_P60"/>
    <property type="match status" value="1"/>
</dbReference>
<gene>
    <name evidence="6" type="ORF">SAMN02745131_03957</name>
</gene>
<dbReference type="InterPro" id="IPR038765">
    <property type="entry name" value="Papain-like_cys_pep_sf"/>
</dbReference>
<evidence type="ECO:0000256" key="2">
    <source>
        <dbReference type="ARBA" id="ARBA00022670"/>
    </source>
</evidence>
<protein>
    <submittedName>
        <fullName evidence="6">SH3 domain-containing protein</fullName>
    </submittedName>
</protein>
<dbReference type="PANTHER" id="PTHR47053">
    <property type="entry name" value="MUREIN DD-ENDOPEPTIDASE MEPH-RELATED"/>
    <property type="match status" value="1"/>
</dbReference>
<dbReference type="SUPFAM" id="SSF54001">
    <property type="entry name" value="Cysteine proteinases"/>
    <property type="match status" value="1"/>
</dbReference>
<feature type="domain" description="NlpC/P60" evidence="5">
    <location>
        <begin position="126"/>
        <end position="253"/>
    </location>
</feature>
<keyword evidence="3" id="KW-0378">Hydrolase</keyword>
<dbReference type="Pfam" id="PF18348">
    <property type="entry name" value="SH3_16"/>
    <property type="match status" value="1"/>
</dbReference>
<dbReference type="EMBL" id="FQUU01000025">
    <property type="protein sequence ID" value="SHF95616.1"/>
    <property type="molecule type" value="Genomic_DNA"/>
</dbReference>
<dbReference type="InterPro" id="IPR051202">
    <property type="entry name" value="Peptidase_C40"/>
</dbReference>
<comment type="similarity">
    <text evidence="1">Belongs to the peptidase C40 family.</text>
</comment>
<accession>A0A1M5FVX8</accession>
<keyword evidence="4" id="KW-0788">Thiol protease</keyword>
<dbReference type="OrthoDB" id="9813368at2"/>
<name>A0A1M5FVX8_9BACT</name>
<proteinExistence type="inferred from homology"/>
<dbReference type="GO" id="GO:0006508">
    <property type="term" value="P:proteolysis"/>
    <property type="evidence" value="ECO:0007669"/>
    <property type="project" value="UniProtKB-KW"/>
</dbReference>
<evidence type="ECO:0000313" key="7">
    <source>
        <dbReference type="Proteomes" id="UP000184048"/>
    </source>
</evidence>
<evidence type="ECO:0000256" key="3">
    <source>
        <dbReference type="ARBA" id="ARBA00022801"/>
    </source>
</evidence>
<dbReference type="GO" id="GO:0008234">
    <property type="term" value="F:cysteine-type peptidase activity"/>
    <property type="evidence" value="ECO:0007669"/>
    <property type="project" value="UniProtKB-KW"/>
</dbReference>
<dbReference type="PANTHER" id="PTHR47053:SF1">
    <property type="entry name" value="MUREIN DD-ENDOPEPTIDASE MEPH-RELATED"/>
    <property type="match status" value="1"/>
</dbReference>
<evidence type="ECO:0000256" key="4">
    <source>
        <dbReference type="ARBA" id="ARBA00022807"/>
    </source>
</evidence>
<dbReference type="Proteomes" id="UP000184048">
    <property type="component" value="Unassembled WGS sequence"/>
</dbReference>
<dbReference type="Gene3D" id="2.30.30.40">
    <property type="entry name" value="SH3 Domains"/>
    <property type="match status" value="1"/>
</dbReference>
<evidence type="ECO:0000256" key="1">
    <source>
        <dbReference type="ARBA" id="ARBA00007074"/>
    </source>
</evidence>
<dbReference type="STRING" id="1121884.SAMN02745131_03957"/>
<reference evidence="6 7" key="1">
    <citation type="submission" date="2016-11" db="EMBL/GenBank/DDBJ databases">
        <authorList>
            <person name="Jaros S."/>
            <person name="Januszkiewicz K."/>
            <person name="Wedrychowicz H."/>
        </authorList>
    </citation>
    <scope>NUCLEOTIDE SEQUENCE [LARGE SCALE GENOMIC DNA]</scope>
    <source>
        <strain evidence="6 7">DSM 18119</strain>
    </source>
</reference>
<dbReference type="AlphaFoldDB" id="A0A1M5FVX8"/>
<keyword evidence="2" id="KW-0645">Protease</keyword>
<dbReference type="Gene3D" id="3.90.1720.10">
    <property type="entry name" value="endopeptidase domain like (from Nostoc punctiforme)"/>
    <property type="match status" value="1"/>
</dbReference>
<evidence type="ECO:0000259" key="5">
    <source>
        <dbReference type="PROSITE" id="PS51935"/>
    </source>
</evidence>
<dbReference type="InterPro" id="IPR041382">
    <property type="entry name" value="SH3_16"/>
</dbReference>
<dbReference type="RefSeq" id="WP_072837071.1">
    <property type="nucleotide sequence ID" value="NZ_FQUU01000025.1"/>
</dbReference>
<organism evidence="6 7">
    <name type="scientific">Flavisolibacter ginsengisoli DSM 18119</name>
    <dbReference type="NCBI Taxonomy" id="1121884"/>
    <lineage>
        <taxon>Bacteria</taxon>
        <taxon>Pseudomonadati</taxon>
        <taxon>Bacteroidota</taxon>
        <taxon>Chitinophagia</taxon>
        <taxon>Chitinophagales</taxon>
        <taxon>Chitinophagaceae</taxon>
        <taxon>Flavisolibacter</taxon>
    </lineage>
</organism>
<sequence length="253" mass="28801">MQFAICNVPAAPVRTEPSHRSEMSNQLLFGDTMEVLEEKGEWLKVKGMYDQYEGWLTWHLIQEIPESIARQEVFYYATGLTNPITLTDSLLNAPMGSALVGYDAETRLLWTEDYKYHGTVKDIRQPFNKDLLVRSAHAWLNAPYLWGGKTLMGVDCSGFVQTLFKLAGIRLYRDAYQQAEQGLPVTLEEAKLGDLAFFHNEAGRITHVGLVWDTHKIIHASGRVRIDTLDKEGIVSSTTGKRTHQLHSLRRFF</sequence>
<evidence type="ECO:0000313" key="6">
    <source>
        <dbReference type="EMBL" id="SHF95616.1"/>
    </source>
</evidence>
<keyword evidence="7" id="KW-1185">Reference proteome</keyword>
<dbReference type="PROSITE" id="PS51935">
    <property type="entry name" value="NLPC_P60"/>
    <property type="match status" value="1"/>
</dbReference>